<gene>
    <name evidence="1" type="ORF">GTQ38_13480</name>
</gene>
<proteinExistence type="predicted"/>
<keyword evidence="2" id="KW-1185">Reference proteome</keyword>
<comment type="caution">
    <text evidence="1">The sequence shown here is derived from an EMBL/GenBank/DDBJ whole genome shotgun (WGS) entry which is preliminary data.</text>
</comment>
<name>A0A6L9EEE6_9FLAO</name>
<accession>A0A6L9EEE6</accession>
<dbReference type="RefSeq" id="WP_161436066.1">
    <property type="nucleotide sequence ID" value="NZ_WXYO01000006.1"/>
</dbReference>
<dbReference type="AlphaFoldDB" id="A0A6L9EEE6"/>
<sequence length="271" mass="31369">MTLCVSWLRKVSSQVEELVIATDSRLRSVGAWDANPKIFPLPREDSFITFAGDTHYAYPMITQLINAINNHPRSQKRFQDLAFFKGFVLRCFNDLLEFRSELMEDYKIPDAQFILGGYSWKYSRYFIWTIHFVNSQNAFTYRPASFWRGIEGERKVMFIGNYVDEAKEKLINILRLRDKLTSGGLDYEPFEVLCEMLKGDNTGRDIGGSPQMVKVYRHINVVPFAVKWNINGQQRITLFGRPLQASEKINHPLIDPTTMKITNYGQIGTNS</sequence>
<organism evidence="1 2">
    <name type="scientific">Poritiphilus flavus</name>
    <dbReference type="NCBI Taxonomy" id="2697053"/>
    <lineage>
        <taxon>Bacteria</taxon>
        <taxon>Pseudomonadati</taxon>
        <taxon>Bacteroidota</taxon>
        <taxon>Flavobacteriia</taxon>
        <taxon>Flavobacteriales</taxon>
        <taxon>Flavobacteriaceae</taxon>
        <taxon>Poritiphilus</taxon>
    </lineage>
</organism>
<reference evidence="1 2" key="1">
    <citation type="submission" date="2020-01" db="EMBL/GenBank/DDBJ databases">
        <title>Bacteria diversity of Porities sp.</title>
        <authorList>
            <person name="Wang G."/>
        </authorList>
    </citation>
    <scope>NUCLEOTIDE SEQUENCE [LARGE SCALE GENOMIC DNA]</scope>
    <source>
        <strain evidence="1 2">R33</strain>
    </source>
</reference>
<dbReference type="Proteomes" id="UP000475249">
    <property type="component" value="Unassembled WGS sequence"/>
</dbReference>
<evidence type="ECO:0000313" key="1">
    <source>
        <dbReference type="EMBL" id="NAS13021.1"/>
    </source>
</evidence>
<protein>
    <submittedName>
        <fullName evidence="1">Uncharacterized protein</fullName>
    </submittedName>
</protein>
<dbReference type="EMBL" id="WXYO01000006">
    <property type="protein sequence ID" value="NAS13021.1"/>
    <property type="molecule type" value="Genomic_DNA"/>
</dbReference>
<evidence type="ECO:0000313" key="2">
    <source>
        <dbReference type="Proteomes" id="UP000475249"/>
    </source>
</evidence>